<gene>
    <name evidence="1" type="ORF">DERP_001731</name>
</gene>
<evidence type="ECO:0000313" key="2">
    <source>
        <dbReference type="Proteomes" id="UP000887458"/>
    </source>
</evidence>
<accession>A0ABQ8JBW8</accession>
<dbReference type="Proteomes" id="UP000887458">
    <property type="component" value="Unassembled WGS sequence"/>
</dbReference>
<comment type="caution">
    <text evidence="1">The sequence shown here is derived from an EMBL/GenBank/DDBJ whole genome shotgun (WGS) entry which is preliminary data.</text>
</comment>
<protein>
    <submittedName>
        <fullName evidence="1">Uncharacterized protein</fullName>
    </submittedName>
</protein>
<keyword evidence="2" id="KW-1185">Reference proteome</keyword>
<dbReference type="EMBL" id="NJHN03000054">
    <property type="protein sequence ID" value="KAH9419898.1"/>
    <property type="molecule type" value="Genomic_DNA"/>
</dbReference>
<evidence type="ECO:0000313" key="1">
    <source>
        <dbReference type="EMBL" id="KAH9419898.1"/>
    </source>
</evidence>
<sequence>MVFMSLKCQKRFDENSREFRNTLILLQQNLRRNCLVCQHNTVNMTMNAIAVVAIIALACA</sequence>
<proteinExistence type="predicted"/>
<reference evidence="1 2" key="2">
    <citation type="journal article" date="2022" name="Mol. Biol. Evol.">
        <title>Comparative Genomics Reveals Insights into the Divergent Evolution of Astigmatic Mites and Household Pest Adaptations.</title>
        <authorList>
            <person name="Xiong Q."/>
            <person name="Wan A.T."/>
            <person name="Liu X."/>
            <person name="Fung C.S."/>
            <person name="Xiao X."/>
            <person name="Malainual N."/>
            <person name="Hou J."/>
            <person name="Wang L."/>
            <person name="Wang M."/>
            <person name="Yang K.Y."/>
            <person name="Cui Y."/>
            <person name="Leung E.L."/>
            <person name="Nong W."/>
            <person name="Shin S.K."/>
            <person name="Au S.W."/>
            <person name="Jeong K.Y."/>
            <person name="Chew F.T."/>
            <person name="Hui J.H."/>
            <person name="Leung T.F."/>
            <person name="Tungtrongchitr A."/>
            <person name="Zhong N."/>
            <person name="Liu Z."/>
            <person name="Tsui S.K."/>
        </authorList>
    </citation>
    <scope>NUCLEOTIDE SEQUENCE [LARGE SCALE GENOMIC DNA]</scope>
    <source>
        <strain evidence="1">Derp</strain>
    </source>
</reference>
<name>A0ABQ8JBW8_DERPT</name>
<reference evidence="1 2" key="1">
    <citation type="journal article" date="2018" name="J. Allergy Clin. Immunol.">
        <title>High-quality assembly of Dermatophagoides pteronyssinus genome and transcriptome reveals a wide range of novel allergens.</title>
        <authorList>
            <person name="Liu X.Y."/>
            <person name="Yang K.Y."/>
            <person name="Wang M.Q."/>
            <person name="Kwok J.S."/>
            <person name="Zeng X."/>
            <person name="Yang Z."/>
            <person name="Xiao X.J."/>
            <person name="Lau C.P."/>
            <person name="Li Y."/>
            <person name="Huang Z.M."/>
            <person name="Ba J.G."/>
            <person name="Yim A.K."/>
            <person name="Ouyang C.Y."/>
            <person name="Ngai S.M."/>
            <person name="Chan T.F."/>
            <person name="Leung E.L."/>
            <person name="Liu L."/>
            <person name="Liu Z.G."/>
            <person name="Tsui S.K."/>
        </authorList>
    </citation>
    <scope>NUCLEOTIDE SEQUENCE [LARGE SCALE GENOMIC DNA]</scope>
    <source>
        <strain evidence="1">Derp</strain>
    </source>
</reference>
<organism evidence="1 2">
    <name type="scientific">Dermatophagoides pteronyssinus</name>
    <name type="common">European house dust mite</name>
    <dbReference type="NCBI Taxonomy" id="6956"/>
    <lineage>
        <taxon>Eukaryota</taxon>
        <taxon>Metazoa</taxon>
        <taxon>Ecdysozoa</taxon>
        <taxon>Arthropoda</taxon>
        <taxon>Chelicerata</taxon>
        <taxon>Arachnida</taxon>
        <taxon>Acari</taxon>
        <taxon>Acariformes</taxon>
        <taxon>Sarcoptiformes</taxon>
        <taxon>Astigmata</taxon>
        <taxon>Psoroptidia</taxon>
        <taxon>Analgoidea</taxon>
        <taxon>Pyroglyphidae</taxon>
        <taxon>Dermatophagoidinae</taxon>
        <taxon>Dermatophagoides</taxon>
    </lineage>
</organism>